<dbReference type="SMART" id="SM00822">
    <property type="entry name" value="PKS_KR"/>
    <property type="match status" value="1"/>
</dbReference>
<organism evidence="4 5">
    <name type="scientific">Streptomyces albipurpureus</name>
    <dbReference type="NCBI Taxonomy" id="2897419"/>
    <lineage>
        <taxon>Bacteria</taxon>
        <taxon>Bacillati</taxon>
        <taxon>Actinomycetota</taxon>
        <taxon>Actinomycetes</taxon>
        <taxon>Kitasatosporales</taxon>
        <taxon>Streptomycetaceae</taxon>
        <taxon>Streptomyces</taxon>
    </lineage>
</organism>
<reference evidence="4" key="1">
    <citation type="submission" date="2022-06" db="EMBL/GenBank/DDBJ databases">
        <title>Genome public.</title>
        <authorList>
            <person name="Sun Q."/>
        </authorList>
    </citation>
    <scope>NUCLEOTIDE SEQUENCE</scope>
    <source>
        <strain evidence="4">CWNU-1</strain>
    </source>
</reference>
<dbReference type="PANTHER" id="PTHR43639:SF1">
    <property type="entry name" value="SHORT-CHAIN DEHYDROGENASE_REDUCTASE FAMILY PROTEIN"/>
    <property type="match status" value="1"/>
</dbReference>
<dbReference type="SUPFAM" id="SSF51735">
    <property type="entry name" value="NAD(P)-binding Rossmann-fold domains"/>
    <property type="match status" value="1"/>
</dbReference>
<sequence length="249" mass="25396">MGDTLLGKAALVTGGSRGIGAAIVRGLAGEGADVAFTYVSPASEKRARGVVEEVEALGRQALMIKADAARADEVSGAVRGAAATWGRLDILVNNAGIYPWGPFEDVTVEELDRTLAIHARAAFLAAQAASHHLPDGGRIINIGSNLADRVPFPGIALYAMSKAALGGLTRGLARELGPRGITVNVVHPGSTDTEMNPADGESADYQRALSALDRFLDPDDVAATVVHLAGPGGRAITGAAITVDAGTNA</sequence>
<name>A0ABT0UJI0_9ACTN</name>
<keyword evidence="2" id="KW-0560">Oxidoreductase</keyword>
<dbReference type="InterPro" id="IPR057326">
    <property type="entry name" value="KR_dom"/>
</dbReference>
<dbReference type="EMBL" id="JAMQAW010000008">
    <property type="protein sequence ID" value="MCM2388501.1"/>
    <property type="molecule type" value="Genomic_DNA"/>
</dbReference>
<evidence type="ECO:0000259" key="3">
    <source>
        <dbReference type="SMART" id="SM00822"/>
    </source>
</evidence>
<keyword evidence="5" id="KW-1185">Reference proteome</keyword>
<evidence type="ECO:0000313" key="5">
    <source>
        <dbReference type="Proteomes" id="UP001431429"/>
    </source>
</evidence>
<gene>
    <name evidence="4" type="ORF">NBG84_09365</name>
</gene>
<dbReference type="CDD" id="cd05233">
    <property type="entry name" value="SDR_c"/>
    <property type="match status" value="1"/>
</dbReference>
<dbReference type="PRINTS" id="PR00080">
    <property type="entry name" value="SDRFAMILY"/>
</dbReference>
<dbReference type="Proteomes" id="UP001431429">
    <property type="component" value="Unassembled WGS sequence"/>
</dbReference>
<dbReference type="PANTHER" id="PTHR43639">
    <property type="entry name" value="OXIDOREDUCTASE, SHORT-CHAIN DEHYDROGENASE/REDUCTASE FAMILY (AFU_ORTHOLOGUE AFUA_5G02870)"/>
    <property type="match status" value="1"/>
</dbReference>
<proteinExistence type="inferred from homology"/>
<comment type="caution">
    <text evidence="4">The sequence shown here is derived from an EMBL/GenBank/DDBJ whole genome shotgun (WGS) entry which is preliminary data.</text>
</comment>
<dbReference type="InterPro" id="IPR020904">
    <property type="entry name" value="Sc_DH/Rdtase_CS"/>
</dbReference>
<dbReference type="InterPro" id="IPR002347">
    <property type="entry name" value="SDR_fam"/>
</dbReference>
<evidence type="ECO:0000256" key="1">
    <source>
        <dbReference type="ARBA" id="ARBA00006484"/>
    </source>
</evidence>
<dbReference type="PROSITE" id="PS00061">
    <property type="entry name" value="ADH_SHORT"/>
    <property type="match status" value="1"/>
</dbReference>
<dbReference type="InterPro" id="IPR036291">
    <property type="entry name" value="NAD(P)-bd_dom_sf"/>
</dbReference>
<evidence type="ECO:0000256" key="2">
    <source>
        <dbReference type="ARBA" id="ARBA00023002"/>
    </source>
</evidence>
<accession>A0ABT0UJI0</accession>
<dbReference type="Gene3D" id="3.40.50.720">
    <property type="entry name" value="NAD(P)-binding Rossmann-like Domain"/>
    <property type="match status" value="1"/>
</dbReference>
<protein>
    <submittedName>
        <fullName evidence="4">SDR family oxidoreductase</fullName>
    </submittedName>
</protein>
<dbReference type="PRINTS" id="PR00081">
    <property type="entry name" value="GDHRDH"/>
</dbReference>
<dbReference type="RefSeq" id="WP_250918854.1">
    <property type="nucleotide sequence ID" value="NZ_JAMQAW010000008.1"/>
</dbReference>
<dbReference type="Pfam" id="PF13561">
    <property type="entry name" value="adh_short_C2"/>
    <property type="match status" value="1"/>
</dbReference>
<evidence type="ECO:0000313" key="4">
    <source>
        <dbReference type="EMBL" id="MCM2388501.1"/>
    </source>
</evidence>
<feature type="domain" description="Ketoreductase" evidence="3">
    <location>
        <begin position="8"/>
        <end position="189"/>
    </location>
</feature>
<comment type="similarity">
    <text evidence="1">Belongs to the short-chain dehydrogenases/reductases (SDR) family.</text>
</comment>